<dbReference type="GO" id="GO:0006310">
    <property type="term" value="P:DNA recombination"/>
    <property type="evidence" value="ECO:0007669"/>
    <property type="project" value="UniProtKB-UniRule"/>
</dbReference>
<dbReference type="PANTHER" id="PTHR47964">
    <property type="entry name" value="ATP-DEPENDENT DNA HELICASE HOMOLOG RECG, CHLOROPLASTIC"/>
    <property type="match status" value="1"/>
</dbReference>
<reference evidence="18 19" key="1">
    <citation type="submission" date="2019-08" db="EMBL/GenBank/DDBJ databases">
        <title>Genomic characterization of a novel candidate phylum (ARYD3) from a high temperature, high salinity tertiary oil reservoir in north central Oklahoma, USA.</title>
        <authorList>
            <person name="Youssef N.H."/>
            <person name="Yadav A."/>
            <person name="Elshahed M.S."/>
        </authorList>
    </citation>
    <scope>NUCLEOTIDE SEQUENCE [LARGE SCALE GENOMIC DNA]</scope>
    <source>
        <strain evidence="18">ARYD1</strain>
    </source>
</reference>
<dbReference type="SMART" id="SM00490">
    <property type="entry name" value="HELICc"/>
    <property type="match status" value="1"/>
</dbReference>
<keyword evidence="9 15" id="KW-0233">DNA recombination</keyword>
<dbReference type="NCBIfam" id="NF008165">
    <property type="entry name" value="PRK10917.1-3"/>
    <property type="match status" value="1"/>
</dbReference>
<evidence type="ECO:0000256" key="9">
    <source>
        <dbReference type="ARBA" id="ARBA00023172"/>
    </source>
</evidence>
<dbReference type="Pfam" id="PF00271">
    <property type="entry name" value="Helicase_C"/>
    <property type="match status" value="1"/>
</dbReference>
<dbReference type="Pfam" id="PF17191">
    <property type="entry name" value="RecG_wedge"/>
    <property type="match status" value="1"/>
</dbReference>
<dbReference type="GO" id="GO:0005524">
    <property type="term" value="F:ATP binding"/>
    <property type="evidence" value="ECO:0007669"/>
    <property type="project" value="UniProtKB-KW"/>
</dbReference>
<dbReference type="NCBIfam" id="NF008168">
    <property type="entry name" value="PRK10917.2-2"/>
    <property type="match status" value="1"/>
</dbReference>
<dbReference type="Gene3D" id="3.40.50.300">
    <property type="entry name" value="P-loop containing nucleotide triphosphate hydrolases"/>
    <property type="match status" value="2"/>
</dbReference>
<dbReference type="PROSITE" id="PS51192">
    <property type="entry name" value="HELICASE_ATP_BIND_1"/>
    <property type="match status" value="1"/>
</dbReference>
<dbReference type="CDD" id="cd17992">
    <property type="entry name" value="DEXHc_RecG"/>
    <property type="match status" value="1"/>
</dbReference>
<evidence type="ECO:0000256" key="15">
    <source>
        <dbReference type="RuleBase" id="RU363016"/>
    </source>
</evidence>
<dbReference type="Proteomes" id="UP000323337">
    <property type="component" value="Unassembled WGS sequence"/>
</dbReference>
<dbReference type="Pfam" id="PF00270">
    <property type="entry name" value="DEAD"/>
    <property type="match status" value="1"/>
</dbReference>
<dbReference type="GO" id="GO:0003677">
    <property type="term" value="F:DNA binding"/>
    <property type="evidence" value="ECO:0007669"/>
    <property type="project" value="UniProtKB-KW"/>
</dbReference>
<dbReference type="PROSITE" id="PS51194">
    <property type="entry name" value="HELICASE_CTER"/>
    <property type="match status" value="1"/>
</dbReference>
<keyword evidence="11" id="KW-0413">Isomerase</keyword>
<evidence type="ECO:0000256" key="1">
    <source>
        <dbReference type="ARBA" id="ARBA00007504"/>
    </source>
</evidence>
<feature type="domain" description="Helicase ATP-binding" evidence="16">
    <location>
        <begin position="353"/>
        <end position="513"/>
    </location>
</feature>
<dbReference type="SMART" id="SM00487">
    <property type="entry name" value="DEXDc"/>
    <property type="match status" value="1"/>
</dbReference>
<dbReference type="InterPro" id="IPR045562">
    <property type="entry name" value="RecG_dom3_C"/>
</dbReference>
<dbReference type="PANTHER" id="PTHR47964:SF1">
    <property type="entry name" value="ATP-DEPENDENT DNA HELICASE HOMOLOG RECG, CHLOROPLASTIC"/>
    <property type="match status" value="1"/>
</dbReference>
<dbReference type="CDD" id="cd18811">
    <property type="entry name" value="SF2_C_RecG"/>
    <property type="match status" value="1"/>
</dbReference>
<comment type="catalytic activity">
    <reaction evidence="12 15">
        <text>Couples ATP hydrolysis with the unwinding of duplex DNA by translocating in the 3'-5' direction.</text>
        <dbReference type="EC" id="5.6.2.4"/>
    </reaction>
</comment>
<feature type="domain" description="Helicase C-terminal" evidence="17">
    <location>
        <begin position="532"/>
        <end position="697"/>
    </location>
</feature>
<dbReference type="InterPro" id="IPR014001">
    <property type="entry name" value="Helicase_ATP-bd"/>
</dbReference>
<comment type="similarity">
    <text evidence="1 15">Belongs to the helicase family. RecG subfamily.</text>
</comment>
<evidence type="ECO:0000259" key="16">
    <source>
        <dbReference type="PROSITE" id="PS51192"/>
    </source>
</evidence>
<dbReference type="Gene3D" id="2.40.50.140">
    <property type="entry name" value="Nucleic acid-binding proteins"/>
    <property type="match status" value="1"/>
</dbReference>
<evidence type="ECO:0000256" key="5">
    <source>
        <dbReference type="ARBA" id="ARBA00022801"/>
    </source>
</evidence>
<dbReference type="NCBIfam" id="TIGR00643">
    <property type="entry name" value="recG"/>
    <property type="match status" value="1"/>
</dbReference>
<sequence length="765" mass="87136">MKSVSNIKKILKTLDLSSPDLVNNPKKYFTHLADELKKISPLLAGRLNDILQNDNPDVLSLEKIIHEINILVSSNKSIRDSFQKLAISIENIDGVGPKTASTLKKNGIETLQDVILHFPYKYELVDTDLQSEKLFITGVLASKNVIKTKHGKSIFQAVFKCADGYYYGIWFNFSRKYPDPVLRIGKEYSLYGKYTNFNGKPSVIHPAFMDKSDRGQVKTYYSLPGNVKNQSFVKIVRRAFAYIGNDIIETLPEKIITKYDFPGIKNALHTIHFPERQKDIRLLNENNHPAFIRFVYEELFYLQLGLLIKKSNYNKVYGIKYDVKQEYLDDIKKYIPFKLTTAQRRVLADIFNDMKSEHQMNRLLQGDVGSGKTIVAFISALVAVKNGYQAAIIAPTEVLSEQHFINLIHFLKNDYTVSLLTGSTPKNEKHNDMVNIKEGNIDFVVGTHAVIRDDVEFKNLGFAIIDEQHRFGVLQRKNLVDKGYNPDILLMTATPIPRTLSLTFYGDLNVSIIDEMPPGRSPVKTKSFSANNFDKVLELTEEELQKGNRAYFIYPLIDESEKIDLKDATKNFEYINSRFSSYNVALLHGRMKASDKNSLMTEFKNGNIDVLVSTTVVEVGVDVPDATVMVIENAERFGLSQLHQLRGRVGRSNKKSYCYLVYSDKISDDGKTRLNSMVTTNDGFKLSEVDLEIRGPGDFFGTRQSGLPEFRFSNIVRDVPILNKARNDADTILQKDPFLEKPEHIVLKEILHFRWKQALDLTNIG</sequence>
<comment type="caution">
    <text evidence="18">The sequence shown here is derived from an EMBL/GenBank/DDBJ whole genome shotgun (WGS) entry which is preliminary data.</text>
</comment>
<evidence type="ECO:0000256" key="7">
    <source>
        <dbReference type="ARBA" id="ARBA00022840"/>
    </source>
</evidence>
<dbReference type="InterPro" id="IPR047112">
    <property type="entry name" value="RecG/Mfd"/>
</dbReference>
<evidence type="ECO:0000256" key="11">
    <source>
        <dbReference type="ARBA" id="ARBA00023235"/>
    </source>
</evidence>
<dbReference type="EC" id="5.6.2.4" evidence="13 15"/>
<evidence type="ECO:0000256" key="2">
    <source>
        <dbReference type="ARBA" id="ARBA00017846"/>
    </source>
</evidence>
<dbReference type="RefSeq" id="WP_303699984.1">
    <property type="nucleotide sequence ID" value="NZ_VSIV01000019.1"/>
</dbReference>
<dbReference type="Pfam" id="PF19833">
    <property type="entry name" value="RecG_dom3_C"/>
    <property type="match status" value="1"/>
</dbReference>
<keyword evidence="5 15" id="KW-0378">Hydrolase</keyword>
<evidence type="ECO:0000313" key="19">
    <source>
        <dbReference type="Proteomes" id="UP000323337"/>
    </source>
</evidence>
<evidence type="ECO:0000256" key="4">
    <source>
        <dbReference type="ARBA" id="ARBA00022763"/>
    </source>
</evidence>
<proteinExistence type="inferred from homology"/>
<dbReference type="InterPro" id="IPR011545">
    <property type="entry name" value="DEAD/DEAH_box_helicase_dom"/>
</dbReference>
<dbReference type="GO" id="GO:0006281">
    <property type="term" value="P:DNA repair"/>
    <property type="evidence" value="ECO:0007669"/>
    <property type="project" value="UniProtKB-UniRule"/>
</dbReference>
<evidence type="ECO:0000256" key="13">
    <source>
        <dbReference type="ARBA" id="ARBA00034808"/>
    </source>
</evidence>
<dbReference type="SUPFAM" id="SSF52540">
    <property type="entry name" value="P-loop containing nucleoside triphosphate hydrolases"/>
    <property type="match status" value="2"/>
</dbReference>
<dbReference type="InterPro" id="IPR012340">
    <property type="entry name" value="NA-bd_OB-fold"/>
</dbReference>
<keyword evidence="4 15" id="KW-0227">DNA damage</keyword>
<organism evidence="18 19">
    <name type="scientific">Flexistipes sinusarabici</name>
    <dbReference type="NCBI Taxonomy" id="2352"/>
    <lineage>
        <taxon>Bacteria</taxon>
        <taxon>Pseudomonadati</taxon>
        <taxon>Deferribacterota</taxon>
        <taxon>Deferribacteres</taxon>
        <taxon>Deferribacterales</taxon>
        <taxon>Flexistipitaceae</taxon>
        <taxon>Flexistipes</taxon>
    </lineage>
</organism>
<evidence type="ECO:0000313" key="18">
    <source>
        <dbReference type="EMBL" id="TYB36458.1"/>
    </source>
</evidence>
<dbReference type="EMBL" id="VSIV01000019">
    <property type="protein sequence ID" value="TYB36458.1"/>
    <property type="molecule type" value="Genomic_DNA"/>
</dbReference>
<keyword evidence="10 15" id="KW-0234">DNA repair</keyword>
<dbReference type="GO" id="GO:0043138">
    <property type="term" value="F:3'-5' DNA helicase activity"/>
    <property type="evidence" value="ECO:0007669"/>
    <property type="project" value="UniProtKB-EC"/>
</dbReference>
<evidence type="ECO:0000256" key="3">
    <source>
        <dbReference type="ARBA" id="ARBA00022741"/>
    </source>
</evidence>
<comment type="catalytic activity">
    <reaction evidence="14 15">
        <text>ATP + H2O = ADP + phosphate + H(+)</text>
        <dbReference type="Rhea" id="RHEA:13065"/>
        <dbReference type="ChEBI" id="CHEBI:15377"/>
        <dbReference type="ChEBI" id="CHEBI:15378"/>
        <dbReference type="ChEBI" id="CHEBI:30616"/>
        <dbReference type="ChEBI" id="CHEBI:43474"/>
        <dbReference type="ChEBI" id="CHEBI:456216"/>
        <dbReference type="EC" id="5.6.2.4"/>
    </reaction>
</comment>
<evidence type="ECO:0000256" key="6">
    <source>
        <dbReference type="ARBA" id="ARBA00022806"/>
    </source>
</evidence>
<dbReference type="InterPro" id="IPR004609">
    <property type="entry name" value="ATP-dep_DNA_helicase_RecG"/>
</dbReference>
<protein>
    <recommendedName>
        <fullName evidence="2 15">ATP-dependent DNA helicase RecG</fullName>
        <ecNumber evidence="13 15">5.6.2.4</ecNumber>
    </recommendedName>
</protein>
<accession>A0A5D0MWL4</accession>
<gene>
    <name evidence="18" type="primary">recG</name>
    <name evidence="18" type="ORF">FXF49_00650</name>
</gene>
<dbReference type="GO" id="GO:0016887">
    <property type="term" value="F:ATP hydrolysis activity"/>
    <property type="evidence" value="ECO:0007669"/>
    <property type="project" value="RHEA"/>
</dbReference>
<keyword evidence="6 15" id="KW-0347">Helicase</keyword>
<dbReference type="InterPro" id="IPR027417">
    <property type="entry name" value="P-loop_NTPase"/>
</dbReference>
<evidence type="ECO:0000259" key="17">
    <source>
        <dbReference type="PROSITE" id="PS51194"/>
    </source>
</evidence>
<keyword evidence="3 15" id="KW-0547">Nucleotide-binding</keyword>
<dbReference type="AlphaFoldDB" id="A0A5D0MWL4"/>
<keyword evidence="7 15" id="KW-0067">ATP-binding</keyword>
<dbReference type="InterPro" id="IPR001650">
    <property type="entry name" value="Helicase_C-like"/>
</dbReference>
<dbReference type="SUPFAM" id="SSF50249">
    <property type="entry name" value="Nucleic acid-binding proteins"/>
    <property type="match status" value="1"/>
</dbReference>
<evidence type="ECO:0000256" key="10">
    <source>
        <dbReference type="ARBA" id="ARBA00023204"/>
    </source>
</evidence>
<evidence type="ECO:0000256" key="14">
    <source>
        <dbReference type="ARBA" id="ARBA00048988"/>
    </source>
</evidence>
<evidence type="ECO:0000256" key="8">
    <source>
        <dbReference type="ARBA" id="ARBA00023125"/>
    </source>
</evidence>
<evidence type="ECO:0000256" key="12">
    <source>
        <dbReference type="ARBA" id="ARBA00034617"/>
    </source>
</evidence>
<keyword evidence="8" id="KW-0238">DNA-binding</keyword>
<dbReference type="InterPro" id="IPR033454">
    <property type="entry name" value="RecG_wedge"/>
</dbReference>
<name>A0A5D0MWL4_FLESI</name>
<comment type="function">
    <text evidence="15">Plays a critical role in recombination and DNA repair. Helps process Holliday junction intermediates to mature products by catalyzing branch migration. Has replication fork regression activity, unwinds stalled or blocked replication forks to make a HJ that can be resolved. Has a DNA unwinding activity characteristic of a DNA helicase with 3'-5' polarity.</text>
</comment>